<keyword evidence="1" id="KW-0560">Oxidoreductase</keyword>
<feature type="domain" description="3-beta hydroxysteroid dehydrogenase/isomerase" evidence="3">
    <location>
        <begin position="8"/>
        <end position="254"/>
    </location>
</feature>
<dbReference type="STRING" id="1149755.A0A2J6R5H9"/>
<evidence type="ECO:0000256" key="1">
    <source>
        <dbReference type="ARBA" id="ARBA00023002"/>
    </source>
</evidence>
<dbReference type="Pfam" id="PF01073">
    <property type="entry name" value="3Beta_HSD"/>
    <property type="match status" value="1"/>
</dbReference>
<dbReference type="EMBL" id="KZ613955">
    <property type="protein sequence ID" value="PMD33772.1"/>
    <property type="molecule type" value="Genomic_DNA"/>
</dbReference>
<keyword evidence="5" id="KW-1185">Reference proteome</keyword>
<reference evidence="4 5" key="1">
    <citation type="submission" date="2016-04" db="EMBL/GenBank/DDBJ databases">
        <title>A degradative enzymes factory behind the ericoid mycorrhizal symbiosis.</title>
        <authorList>
            <consortium name="DOE Joint Genome Institute"/>
            <person name="Martino E."/>
            <person name="Morin E."/>
            <person name="Grelet G."/>
            <person name="Kuo A."/>
            <person name="Kohler A."/>
            <person name="Daghino S."/>
            <person name="Barry K."/>
            <person name="Choi C."/>
            <person name="Cichocki N."/>
            <person name="Clum A."/>
            <person name="Copeland A."/>
            <person name="Hainaut M."/>
            <person name="Haridas S."/>
            <person name="Labutti K."/>
            <person name="Lindquist E."/>
            <person name="Lipzen A."/>
            <person name="Khouja H.-R."/>
            <person name="Murat C."/>
            <person name="Ohm R."/>
            <person name="Olson A."/>
            <person name="Spatafora J."/>
            <person name="Veneault-Fourrey C."/>
            <person name="Henrissat B."/>
            <person name="Grigoriev I."/>
            <person name="Martin F."/>
            <person name="Perotto S."/>
        </authorList>
    </citation>
    <scope>NUCLEOTIDE SEQUENCE [LARGE SCALE GENOMIC DNA]</scope>
    <source>
        <strain evidence="4 5">F</strain>
    </source>
</reference>
<gene>
    <name evidence="4" type="ORF">L207DRAFT_571239</name>
</gene>
<evidence type="ECO:0000259" key="3">
    <source>
        <dbReference type="Pfam" id="PF01073"/>
    </source>
</evidence>
<dbReference type="GO" id="GO:0016616">
    <property type="term" value="F:oxidoreductase activity, acting on the CH-OH group of donors, NAD or NADP as acceptor"/>
    <property type="evidence" value="ECO:0007669"/>
    <property type="project" value="InterPro"/>
</dbReference>
<dbReference type="InterPro" id="IPR002225">
    <property type="entry name" value="3Beta_OHSteriod_DH/Estase"/>
</dbReference>
<dbReference type="InterPro" id="IPR036291">
    <property type="entry name" value="NAD(P)-bd_dom_sf"/>
</dbReference>
<dbReference type="AlphaFoldDB" id="A0A2J6R5H9"/>
<protein>
    <submittedName>
        <fullName evidence="4">NAD(P)-binding protein</fullName>
    </submittedName>
</protein>
<dbReference type="Proteomes" id="UP000235786">
    <property type="component" value="Unassembled WGS sequence"/>
</dbReference>
<dbReference type="InterPro" id="IPR050425">
    <property type="entry name" value="NAD(P)_dehydrat-like"/>
</dbReference>
<evidence type="ECO:0000313" key="4">
    <source>
        <dbReference type="EMBL" id="PMD33772.1"/>
    </source>
</evidence>
<comment type="similarity">
    <text evidence="2">Belongs to the NAD(P)-dependent epimerase/dehydratase family. Dihydroflavonol-4-reductase subfamily.</text>
</comment>
<name>A0A2J6R5H9_HYAVF</name>
<accession>A0A2J6R5H9</accession>
<sequence>MAGGLIFITGATGFLGFAILVDALKAGYRLRVSVRRHSSIQELSSHPKIAPYVLQNAVEFVIVPDITVEGAFDEVLKNVEGVLHVASPLPKESDDTERDIVVPAIHGTISILNSSLKHPSIKRVVITSSIAAILDADDFIHGSKSLITPSSRRSPLPTAPYGPAADAYRAAKALALDATDRFIAEKKPHFSIVNLLPGYVFGRNELVKTADELNVGSNSIVIKLALGTHFPAPRPTLITYIGDVARIHVVALDETKVVGNQTYILEGGKEGEKVVFEDVNEIVKREFEEAVNKGWLKGEGRLQGAWSLVDASETRKVFGELTGFEESVREVLQQWVELKKQEESRK</sequence>
<evidence type="ECO:0000313" key="5">
    <source>
        <dbReference type="Proteomes" id="UP000235786"/>
    </source>
</evidence>
<dbReference type="PANTHER" id="PTHR10366:SF812">
    <property type="entry name" value="VPS9 DOMAIN-CONTAINING PROTEIN"/>
    <property type="match status" value="1"/>
</dbReference>
<dbReference type="GO" id="GO:0006694">
    <property type="term" value="P:steroid biosynthetic process"/>
    <property type="evidence" value="ECO:0007669"/>
    <property type="project" value="InterPro"/>
</dbReference>
<dbReference type="Gene3D" id="3.40.50.720">
    <property type="entry name" value="NAD(P)-binding Rossmann-like Domain"/>
    <property type="match status" value="1"/>
</dbReference>
<dbReference type="SUPFAM" id="SSF51735">
    <property type="entry name" value="NAD(P)-binding Rossmann-fold domains"/>
    <property type="match status" value="1"/>
</dbReference>
<dbReference type="PANTHER" id="PTHR10366">
    <property type="entry name" value="NAD DEPENDENT EPIMERASE/DEHYDRATASE"/>
    <property type="match status" value="1"/>
</dbReference>
<proteinExistence type="inferred from homology"/>
<evidence type="ECO:0000256" key="2">
    <source>
        <dbReference type="ARBA" id="ARBA00023445"/>
    </source>
</evidence>
<dbReference type="OrthoDB" id="2735536at2759"/>
<organism evidence="4 5">
    <name type="scientific">Hyaloscypha variabilis (strain UAMH 11265 / GT02V1 / F)</name>
    <name type="common">Meliniomyces variabilis</name>
    <dbReference type="NCBI Taxonomy" id="1149755"/>
    <lineage>
        <taxon>Eukaryota</taxon>
        <taxon>Fungi</taxon>
        <taxon>Dikarya</taxon>
        <taxon>Ascomycota</taxon>
        <taxon>Pezizomycotina</taxon>
        <taxon>Leotiomycetes</taxon>
        <taxon>Helotiales</taxon>
        <taxon>Hyaloscyphaceae</taxon>
        <taxon>Hyaloscypha</taxon>
        <taxon>Hyaloscypha variabilis</taxon>
    </lineage>
</organism>